<organism evidence="1 2">
    <name type="scientific">Roseiconus nitratireducens</name>
    <dbReference type="NCBI Taxonomy" id="2605748"/>
    <lineage>
        <taxon>Bacteria</taxon>
        <taxon>Pseudomonadati</taxon>
        <taxon>Planctomycetota</taxon>
        <taxon>Planctomycetia</taxon>
        <taxon>Pirellulales</taxon>
        <taxon>Pirellulaceae</taxon>
        <taxon>Roseiconus</taxon>
    </lineage>
</organism>
<dbReference type="EMBL" id="VWOX01000002">
    <property type="protein sequence ID" value="KAA5546052.1"/>
    <property type="molecule type" value="Genomic_DNA"/>
</dbReference>
<evidence type="ECO:0000313" key="1">
    <source>
        <dbReference type="EMBL" id="KAA5546052.1"/>
    </source>
</evidence>
<keyword evidence="2" id="KW-1185">Reference proteome</keyword>
<dbReference type="RefSeq" id="WP_150075059.1">
    <property type="nucleotide sequence ID" value="NZ_VWOX01000002.1"/>
</dbReference>
<evidence type="ECO:0008006" key="3">
    <source>
        <dbReference type="Google" id="ProtNLM"/>
    </source>
</evidence>
<gene>
    <name evidence="1" type="ORF">FYK55_03885</name>
</gene>
<dbReference type="CDD" id="cd02980">
    <property type="entry name" value="TRX_Fd_family"/>
    <property type="match status" value="1"/>
</dbReference>
<dbReference type="SUPFAM" id="SSF52833">
    <property type="entry name" value="Thioredoxin-like"/>
    <property type="match status" value="1"/>
</dbReference>
<evidence type="ECO:0000313" key="2">
    <source>
        <dbReference type="Proteomes" id="UP000324479"/>
    </source>
</evidence>
<protein>
    <recommendedName>
        <fullName evidence="3">(2Fe-2S) ferredoxin</fullName>
    </recommendedName>
</protein>
<dbReference type="AlphaFoldDB" id="A0A5M6DIK8"/>
<comment type="caution">
    <text evidence="1">The sequence shown here is derived from an EMBL/GenBank/DDBJ whole genome shotgun (WGS) entry which is preliminary data.</text>
</comment>
<proteinExistence type="predicted"/>
<dbReference type="InterPro" id="IPR036249">
    <property type="entry name" value="Thioredoxin-like_sf"/>
</dbReference>
<accession>A0A5M6DIK8</accession>
<sequence length="124" mass="13755">MSDRLKQARRKADKLGFNDAQYTLVMCVDRKTSKCCSGESMNVAWKHLKQRAKQWRKSGQRSVLRIKSSCIGVCKGGPIIGVLPEGAWYGGCTPEVIDRIFDEHLANGQLVEEHLIASAPIPAN</sequence>
<name>A0A5M6DIK8_9BACT</name>
<dbReference type="Proteomes" id="UP000324479">
    <property type="component" value="Unassembled WGS sequence"/>
</dbReference>
<dbReference type="Gene3D" id="3.40.30.10">
    <property type="entry name" value="Glutaredoxin"/>
    <property type="match status" value="1"/>
</dbReference>
<reference evidence="1 2" key="1">
    <citation type="submission" date="2019-08" db="EMBL/GenBank/DDBJ databases">
        <authorList>
            <person name="Dhanesh K."/>
            <person name="Kumar G."/>
            <person name="Sasikala C."/>
            <person name="Venkata Ramana C."/>
        </authorList>
    </citation>
    <scope>NUCLEOTIDE SEQUENCE [LARGE SCALE GENOMIC DNA]</scope>
    <source>
        <strain evidence="1 2">JC645</strain>
    </source>
</reference>